<dbReference type="InterPro" id="IPR043159">
    <property type="entry name" value="Lectin_gal-bd_sf"/>
</dbReference>
<dbReference type="InterPro" id="IPR000922">
    <property type="entry name" value="Lectin_gal-bd_dom"/>
</dbReference>
<dbReference type="PANTHER" id="PTHR46780">
    <property type="entry name" value="PROTEIN EVA-1"/>
    <property type="match status" value="1"/>
</dbReference>
<comment type="caution">
    <text evidence="7">The sequence shown here is derived from an EMBL/GenBank/DDBJ whole genome shotgun (WGS) entry which is preliminary data.</text>
</comment>
<evidence type="ECO:0000256" key="2">
    <source>
        <dbReference type="ARBA" id="ARBA00022737"/>
    </source>
</evidence>
<keyword evidence="4" id="KW-1133">Transmembrane helix</keyword>
<name>A0A210PMF4_MIZYE</name>
<feature type="chain" id="PRO_5012216749" evidence="5">
    <location>
        <begin position="23"/>
        <end position="504"/>
    </location>
</feature>
<dbReference type="STRING" id="6573.A0A210PMF4"/>
<keyword evidence="8" id="KW-1185">Reference proteome</keyword>
<dbReference type="FunFam" id="2.60.120.740:FF:000003">
    <property type="entry name" value="Protein eva-1 homolog C"/>
    <property type="match status" value="1"/>
</dbReference>
<feature type="compositionally biased region" description="Basic residues" evidence="3">
    <location>
        <begin position="254"/>
        <end position="267"/>
    </location>
</feature>
<keyword evidence="4" id="KW-0812">Transmembrane</keyword>
<reference evidence="7 8" key="1">
    <citation type="journal article" date="2017" name="Nat. Ecol. Evol.">
        <title>Scallop genome provides insights into evolution of bilaterian karyotype and development.</title>
        <authorList>
            <person name="Wang S."/>
            <person name="Zhang J."/>
            <person name="Jiao W."/>
            <person name="Li J."/>
            <person name="Xun X."/>
            <person name="Sun Y."/>
            <person name="Guo X."/>
            <person name="Huan P."/>
            <person name="Dong B."/>
            <person name="Zhang L."/>
            <person name="Hu X."/>
            <person name="Sun X."/>
            <person name="Wang J."/>
            <person name="Zhao C."/>
            <person name="Wang Y."/>
            <person name="Wang D."/>
            <person name="Huang X."/>
            <person name="Wang R."/>
            <person name="Lv J."/>
            <person name="Li Y."/>
            <person name="Zhang Z."/>
            <person name="Liu B."/>
            <person name="Lu W."/>
            <person name="Hui Y."/>
            <person name="Liang J."/>
            <person name="Zhou Z."/>
            <person name="Hou R."/>
            <person name="Li X."/>
            <person name="Liu Y."/>
            <person name="Li H."/>
            <person name="Ning X."/>
            <person name="Lin Y."/>
            <person name="Zhao L."/>
            <person name="Xing Q."/>
            <person name="Dou J."/>
            <person name="Li Y."/>
            <person name="Mao J."/>
            <person name="Guo H."/>
            <person name="Dou H."/>
            <person name="Li T."/>
            <person name="Mu C."/>
            <person name="Jiang W."/>
            <person name="Fu Q."/>
            <person name="Fu X."/>
            <person name="Miao Y."/>
            <person name="Liu J."/>
            <person name="Yu Q."/>
            <person name="Li R."/>
            <person name="Liao H."/>
            <person name="Li X."/>
            <person name="Kong Y."/>
            <person name="Jiang Z."/>
            <person name="Chourrout D."/>
            <person name="Li R."/>
            <person name="Bao Z."/>
        </authorList>
    </citation>
    <scope>NUCLEOTIDE SEQUENCE [LARGE SCALE GENOMIC DNA]</scope>
    <source>
        <strain evidence="7 8">PY_sf001</strain>
    </source>
</reference>
<dbReference type="Gene3D" id="2.60.120.740">
    <property type="match status" value="2"/>
</dbReference>
<evidence type="ECO:0000256" key="3">
    <source>
        <dbReference type="SAM" id="MobiDB-lite"/>
    </source>
</evidence>
<dbReference type="AlphaFoldDB" id="A0A210PMF4"/>
<gene>
    <name evidence="7" type="ORF">KP79_PYT07885</name>
</gene>
<keyword evidence="4" id="KW-0472">Membrane</keyword>
<dbReference type="PROSITE" id="PS50228">
    <property type="entry name" value="SUEL_LECTIN"/>
    <property type="match status" value="2"/>
</dbReference>
<feature type="region of interest" description="Disordered" evidence="3">
    <location>
        <begin position="305"/>
        <end position="344"/>
    </location>
</feature>
<evidence type="ECO:0000259" key="6">
    <source>
        <dbReference type="PROSITE" id="PS50228"/>
    </source>
</evidence>
<organism evidence="7 8">
    <name type="scientific">Mizuhopecten yessoensis</name>
    <name type="common">Japanese scallop</name>
    <name type="synonym">Patinopecten yessoensis</name>
    <dbReference type="NCBI Taxonomy" id="6573"/>
    <lineage>
        <taxon>Eukaryota</taxon>
        <taxon>Metazoa</taxon>
        <taxon>Spiralia</taxon>
        <taxon>Lophotrochozoa</taxon>
        <taxon>Mollusca</taxon>
        <taxon>Bivalvia</taxon>
        <taxon>Autobranchia</taxon>
        <taxon>Pteriomorphia</taxon>
        <taxon>Pectinida</taxon>
        <taxon>Pectinoidea</taxon>
        <taxon>Pectinidae</taxon>
        <taxon>Mizuhopecten</taxon>
    </lineage>
</organism>
<evidence type="ECO:0000256" key="4">
    <source>
        <dbReference type="SAM" id="Phobius"/>
    </source>
</evidence>
<sequence>MFWRETVFLLTCISIPWYGVESSGYLTSTLFTFENSACDGEKLHLNCPPSTMITIQSAEYGRKVPSYQMCPRNDKAEDSSAVGDFGGHMLFQKENTNCLATTSFRVLLDRCQNQRKCVVEASTDTFRQDPCPRTSKYLKVSYKCNPDNFTNQTVCQGDQLTITCQKSTRIVIYSALFGRTSQDNLQCSSGTSTAYADCRSRTAVQEIMSRCHGRKRCAVEAEEYVFGNPCPPGIPKYLNVVYTCVPKRILKENSRHRHKKKKKKKKPSTSVVNIDIADSHIPSDLTTSTTQSSLLNTITRAPDIFPADDAKQPGRKGDLTVDKGGDSKEKGEDGDTPNTTVQCNNHTVRVPGAIVPSTSMERAASGMVVDWFNTFYFLRENHEKAVLYLVLGVCFGIISLLLIVVIKLMINNRRKKRVKLDITDPTHSHFLPPPNHLDTPTLSRADSIDRIEIVRFEPRSTLRRDRDATLRRDFESHIPLRTDFEAEDTLRSDPGDRSLNNYYG</sequence>
<evidence type="ECO:0000256" key="5">
    <source>
        <dbReference type="SAM" id="SignalP"/>
    </source>
</evidence>
<evidence type="ECO:0000256" key="1">
    <source>
        <dbReference type="ARBA" id="ARBA00022734"/>
    </source>
</evidence>
<keyword evidence="2" id="KW-0677">Repeat</keyword>
<dbReference type="Pfam" id="PF02140">
    <property type="entry name" value="SUEL_Lectin"/>
    <property type="match status" value="2"/>
</dbReference>
<feature type="signal peptide" evidence="5">
    <location>
        <begin position="1"/>
        <end position="22"/>
    </location>
</feature>
<dbReference type="CDD" id="cd22828">
    <property type="entry name" value="Gal_Rha_Lectin_EVA1_EVA1C_rpt1"/>
    <property type="match status" value="1"/>
</dbReference>
<dbReference type="Proteomes" id="UP000242188">
    <property type="component" value="Unassembled WGS sequence"/>
</dbReference>
<dbReference type="EMBL" id="NEDP02005585">
    <property type="protein sequence ID" value="OWF37651.1"/>
    <property type="molecule type" value="Genomic_DNA"/>
</dbReference>
<dbReference type="CDD" id="cd22829">
    <property type="entry name" value="Gal_Rha_Lectin_EVA1_EVA1C_rpt2"/>
    <property type="match status" value="1"/>
</dbReference>
<feature type="compositionally biased region" description="Basic and acidic residues" evidence="3">
    <location>
        <begin position="308"/>
        <end position="333"/>
    </location>
</feature>
<feature type="transmembrane region" description="Helical" evidence="4">
    <location>
        <begin position="385"/>
        <end position="410"/>
    </location>
</feature>
<evidence type="ECO:0000313" key="8">
    <source>
        <dbReference type="Proteomes" id="UP000242188"/>
    </source>
</evidence>
<feature type="domain" description="SUEL-type lectin" evidence="6">
    <location>
        <begin position="154"/>
        <end position="245"/>
    </location>
</feature>
<protein>
    <submittedName>
        <fullName evidence="7">Protein eva-1-like C</fullName>
    </submittedName>
</protein>
<evidence type="ECO:0000313" key="7">
    <source>
        <dbReference type="EMBL" id="OWF37651.1"/>
    </source>
</evidence>
<feature type="region of interest" description="Disordered" evidence="3">
    <location>
        <begin position="252"/>
        <end position="275"/>
    </location>
</feature>
<proteinExistence type="predicted"/>
<accession>A0A210PMF4</accession>
<dbReference type="GO" id="GO:0030246">
    <property type="term" value="F:carbohydrate binding"/>
    <property type="evidence" value="ECO:0007669"/>
    <property type="project" value="UniProtKB-KW"/>
</dbReference>
<keyword evidence="5" id="KW-0732">Signal</keyword>
<feature type="domain" description="SUEL-type lectin" evidence="6">
    <location>
        <begin position="37"/>
        <end position="145"/>
    </location>
</feature>
<dbReference type="OrthoDB" id="5970528at2759"/>
<keyword evidence="1" id="KW-0430">Lectin</keyword>